<dbReference type="Gene3D" id="3.40.50.1820">
    <property type="entry name" value="alpha/beta hydrolase"/>
    <property type="match status" value="1"/>
</dbReference>
<dbReference type="SUPFAM" id="SSF53474">
    <property type="entry name" value="alpha/beta-Hydrolases"/>
    <property type="match status" value="1"/>
</dbReference>
<sequence>MDSGLREEAARTRRIMAAGHETVYHEAGSGRPVVLLHGSGPGVSAWSNWSRTLPELARHHRVLAPDIAGFGRTSFQEDATYGIKLWVRHLFGFLDALAIPSAVLVGNSFGGGLALAATLRDPSRVDGLVLLGTPAGTFTMTEGLRAGWHYEPDLDEMRRILRLFPHDPGLVTEEMVRARYEASARPGAQDAYRKLIPEPAPGDTPIRGVPEERLRTIDRPTLVVHGREDSVIPVELGWRLAREIPSADLHVFGHCGHWVQLERPAAFTALVDDFAGRLS</sequence>
<organism evidence="2 3">
    <name type="scientific">Actinomadura pelletieri DSM 43383</name>
    <dbReference type="NCBI Taxonomy" id="1120940"/>
    <lineage>
        <taxon>Bacteria</taxon>
        <taxon>Bacillati</taxon>
        <taxon>Actinomycetota</taxon>
        <taxon>Actinomycetes</taxon>
        <taxon>Streptosporangiales</taxon>
        <taxon>Thermomonosporaceae</taxon>
        <taxon>Actinomadura</taxon>
    </lineage>
</organism>
<dbReference type="PANTHER" id="PTHR46438:SF11">
    <property type="entry name" value="LIPASE-RELATED"/>
    <property type="match status" value="1"/>
</dbReference>
<gene>
    <name evidence="2" type="ORF">BZB76_2034</name>
</gene>
<proteinExistence type="predicted"/>
<comment type="caution">
    <text evidence="2">The sequence shown here is derived from an EMBL/GenBank/DDBJ whole genome shotgun (WGS) entry which is preliminary data.</text>
</comment>
<keyword evidence="3" id="KW-1185">Reference proteome</keyword>
<dbReference type="PRINTS" id="PR00412">
    <property type="entry name" value="EPOXHYDRLASE"/>
</dbReference>
<evidence type="ECO:0000313" key="2">
    <source>
        <dbReference type="EMBL" id="RKS76677.1"/>
    </source>
</evidence>
<evidence type="ECO:0000259" key="1">
    <source>
        <dbReference type="Pfam" id="PF00561"/>
    </source>
</evidence>
<accession>A0A495QTD1</accession>
<dbReference type="PANTHER" id="PTHR46438">
    <property type="entry name" value="ALPHA/BETA-HYDROLASES SUPERFAMILY PROTEIN"/>
    <property type="match status" value="1"/>
</dbReference>
<dbReference type="GO" id="GO:0016787">
    <property type="term" value="F:hydrolase activity"/>
    <property type="evidence" value="ECO:0007669"/>
    <property type="project" value="UniProtKB-KW"/>
</dbReference>
<protein>
    <submittedName>
        <fullName evidence="2">2-hydroxymuconate semialdehyde hydrolase</fullName>
    </submittedName>
</protein>
<dbReference type="InterPro" id="IPR000639">
    <property type="entry name" value="Epox_hydrolase-like"/>
</dbReference>
<evidence type="ECO:0000313" key="3">
    <source>
        <dbReference type="Proteomes" id="UP000274601"/>
    </source>
</evidence>
<feature type="domain" description="AB hydrolase-1" evidence="1">
    <location>
        <begin position="32"/>
        <end position="264"/>
    </location>
</feature>
<dbReference type="AlphaFoldDB" id="A0A495QTD1"/>
<dbReference type="OrthoDB" id="9801162at2"/>
<reference evidence="2 3" key="1">
    <citation type="submission" date="2018-10" db="EMBL/GenBank/DDBJ databases">
        <title>Genomic Encyclopedia of Archaeal and Bacterial Type Strains, Phase II (KMG-II): from individual species to whole genera.</title>
        <authorList>
            <person name="Goeker M."/>
        </authorList>
    </citation>
    <scope>NUCLEOTIDE SEQUENCE [LARGE SCALE GENOMIC DNA]</scope>
    <source>
        <strain evidence="2 3">DSM 43383</strain>
    </source>
</reference>
<dbReference type="PRINTS" id="PR00111">
    <property type="entry name" value="ABHYDROLASE"/>
</dbReference>
<name>A0A495QTD1_9ACTN</name>
<dbReference type="InterPro" id="IPR029058">
    <property type="entry name" value="AB_hydrolase_fold"/>
</dbReference>
<dbReference type="Proteomes" id="UP000274601">
    <property type="component" value="Unassembled WGS sequence"/>
</dbReference>
<dbReference type="EMBL" id="RBWU01000002">
    <property type="protein sequence ID" value="RKS76677.1"/>
    <property type="molecule type" value="Genomic_DNA"/>
</dbReference>
<keyword evidence="2" id="KW-0378">Hydrolase</keyword>
<dbReference type="Pfam" id="PF00561">
    <property type="entry name" value="Abhydrolase_1"/>
    <property type="match status" value="1"/>
</dbReference>
<dbReference type="InterPro" id="IPR000073">
    <property type="entry name" value="AB_hydrolase_1"/>
</dbReference>
<dbReference type="RefSeq" id="WP_121434602.1">
    <property type="nucleotide sequence ID" value="NZ_RBWU01000002.1"/>
</dbReference>